<organism evidence="9 10">
    <name type="scientific">Escallonia rubra</name>
    <dbReference type="NCBI Taxonomy" id="112253"/>
    <lineage>
        <taxon>Eukaryota</taxon>
        <taxon>Viridiplantae</taxon>
        <taxon>Streptophyta</taxon>
        <taxon>Embryophyta</taxon>
        <taxon>Tracheophyta</taxon>
        <taxon>Spermatophyta</taxon>
        <taxon>Magnoliopsida</taxon>
        <taxon>eudicotyledons</taxon>
        <taxon>Gunneridae</taxon>
        <taxon>Pentapetalae</taxon>
        <taxon>asterids</taxon>
        <taxon>campanulids</taxon>
        <taxon>Escalloniales</taxon>
        <taxon>Escalloniaceae</taxon>
        <taxon>Escallonia</taxon>
    </lineage>
</organism>
<keyword evidence="4" id="KW-0378">Hydrolase</keyword>
<dbReference type="InterPro" id="IPR013128">
    <property type="entry name" value="Peptidase_C1A"/>
</dbReference>
<dbReference type="GO" id="GO:0008234">
    <property type="term" value="F:cysteine-type peptidase activity"/>
    <property type="evidence" value="ECO:0007669"/>
    <property type="project" value="UniProtKB-KW"/>
</dbReference>
<dbReference type="EMBL" id="JAVXUO010002590">
    <property type="protein sequence ID" value="KAK2971331.1"/>
    <property type="molecule type" value="Genomic_DNA"/>
</dbReference>
<keyword evidence="10" id="KW-1185">Reference proteome</keyword>
<gene>
    <name evidence="9" type="ORF">RJ640_013432</name>
</gene>
<keyword evidence="3" id="KW-0732">Signal</keyword>
<dbReference type="FunFam" id="3.90.70.10:FF:000067">
    <property type="entry name" value="Senescence-specific cysteine protease"/>
    <property type="match status" value="1"/>
</dbReference>
<evidence type="ECO:0000256" key="2">
    <source>
        <dbReference type="ARBA" id="ARBA00022670"/>
    </source>
</evidence>
<evidence type="ECO:0000256" key="3">
    <source>
        <dbReference type="ARBA" id="ARBA00022729"/>
    </source>
</evidence>
<sequence length="607" mass="66593">MARYGRVYKDEAEKGLRSKIYNDNVKYIETFNEAGIHTYKLAINAFADLTNEEFQTRNGYKMPSRPPKPTTFKYEGMTDVPPSVDWRDQGAVTAVKDQGACGSCWAFSTVGAMEGIVQISTDKLLSLSEQQLVDCDRDGVNYGCYGGYMSTAMEYIINNGGLANETAYPYKAANGNCSRNVSIAASINGFENVPANNESALLSAVANQPVSVAIDAMSAGFMFYSSGVYSKDCGTMLDHGVTAVGYGTTDDGQKYWLLKNSWGNSWGYDGYIKLARDVAAKEALLFWGMWASQTTSESLSEASLKERHERWMIRYGRIYKNEAEKAMRFKIFKDNAEFIESFNKAENHTYKLGINAFADLTNKEFRASHNGFKSPSAPCKTTSFRYESVANVPSSVDWRDQGAVTAVKDQGACGSCWAFSAVGAMEGIVQISTHKLMTLSEQQLVDCDTTMDAGCNGGYMSFAFEFIINNGGLSNESNYPYKGVDGNCSRNAPIAATINGFENVPANNESALLNAVANQPVSVAIDASSPDFQFYKSGVFTGYCMDFLDHGVTAVGYGTTDDGKKYWLIKNSWGISWGDDGYIKMERDNEYKEGLCGIAMMASYPIA</sequence>
<feature type="domain" description="Peptidase C1A papain C-terminal" evidence="7">
    <location>
        <begin position="80"/>
        <end position="287"/>
    </location>
</feature>
<dbReference type="InterPro" id="IPR025661">
    <property type="entry name" value="Pept_asp_AS"/>
</dbReference>
<dbReference type="PRINTS" id="PR00705">
    <property type="entry name" value="PAPAIN"/>
</dbReference>
<dbReference type="CDD" id="cd02248">
    <property type="entry name" value="Peptidase_C1A"/>
    <property type="match status" value="2"/>
</dbReference>
<dbReference type="PROSITE" id="PS00639">
    <property type="entry name" value="THIOL_PROTEASE_HIS"/>
    <property type="match status" value="2"/>
</dbReference>
<dbReference type="InterPro" id="IPR025660">
    <property type="entry name" value="Pept_his_AS"/>
</dbReference>
<dbReference type="InterPro" id="IPR000169">
    <property type="entry name" value="Pept_cys_AS"/>
</dbReference>
<dbReference type="PANTHER" id="PTHR12411">
    <property type="entry name" value="CYSTEINE PROTEASE FAMILY C1-RELATED"/>
    <property type="match status" value="1"/>
</dbReference>
<dbReference type="InterPro" id="IPR039417">
    <property type="entry name" value="Peptidase_C1A_papain-like"/>
</dbReference>
<evidence type="ECO:0000256" key="6">
    <source>
        <dbReference type="ARBA" id="ARBA00023157"/>
    </source>
</evidence>
<keyword evidence="2" id="KW-0645">Protease</keyword>
<dbReference type="PROSITE" id="PS00139">
    <property type="entry name" value="THIOL_PROTEASE_CYS"/>
    <property type="match status" value="2"/>
</dbReference>
<evidence type="ECO:0000256" key="1">
    <source>
        <dbReference type="ARBA" id="ARBA00008455"/>
    </source>
</evidence>
<dbReference type="SMART" id="SM00645">
    <property type="entry name" value="Pept_C1"/>
    <property type="match status" value="2"/>
</dbReference>
<feature type="domain" description="Cathepsin propeptide inhibitor" evidence="8">
    <location>
        <begin position="1"/>
        <end position="54"/>
    </location>
</feature>
<dbReference type="Gene3D" id="3.90.70.10">
    <property type="entry name" value="Cysteine proteinases"/>
    <property type="match status" value="2"/>
</dbReference>
<reference evidence="9" key="1">
    <citation type="submission" date="2022-12" db="EMBL/GenBank/DDBJ databases">
        <title>Draft genome assemblies for two species of Escallonia (Escalloniales).</title>
        <authorList>
            <person name="Chanderbali A."/>
            <person name="Dervinis C."/>
            <person name="Anghel I."/>
            <person name="Soltis D."/>
            <person name="Soltis P."/>
            <person name="Zapata F."/>
        </authorList>
    </citation>
    <scope>NUCLEOTIDE SEQUENCE</scope>
    <source>
        <strain evidence="9">UCBG92.1500</strain>
        <tissue evidence="9">Leaf</tissue>
    </source>
</reference>
<accession>A0AA88QVE0</accession>
<proteinExistence type="inferred from homology"/>
<dbReference type="InterPro" id="IPR038765">
    <property type="entry name" value="Papain-like_cys_pep_sf"/>
</dbReference>
<evidence type="ECO:0000256" key="5">
    <source>
        <dbReference type="ARBA" id="ARBA00022807"/>
    </source>
</evidence>
<dbReference type="PROSITE" id="PS00640">
    <property type="entry name" value="THIOL_PROTEASE_ASN"/>
    <property type="match status" value="2"/>
</dbReference>
<dbReference type="InterPro" id="IPR000668">
    <property type="entry name" value="Peptidase_C1A_C"/>
</dbReference>
<evidence type="ECO:0000313" key="10">
    <source>
        <dbReference type="Proteomes" id="UP001187471"/>
    </source>
</evidence>
<feature type="domain" description="Peptidase C1A papain C-terminal" evidence="7">
    <location>
        <begin position="392"/>
        <end position="606"/>
    </location>
</feature>
<name>A0AA88QVE0_9ASTE</name>
<protein>
    <submittedName>
        <fullName evidence="9">Uncharacterized protein</fullName>
    </submittedName>
</protein>
<feature type="domain" description="Cathepsin propeptide inhibitor" evidence="8">
    <location>
        <begin position="308"/>
        <end position="365"/>
    </location>
</feature>
<dbReference type="GO" id="GO:0006508">
    <property type="term" value="P:proteolysis"/>
    <property type="evidence" value="ECO:0007669"/>
    <property type="project" value="UniProtKB-KW"/>
</dbReference>
<dbReference type="SUPFAM" id="SSF54001">
    <property type="entry name" value="Cysteine proteinases"/>
    <property type="match status" value="2"/>
</dbReference>
<keyword evidence="6" id="KW-1015">Disulfide bond</keyword>
<dbReference type="Pfam" id="PF08246">
    <property type="entry name" value="Inhibitor_I29"/>
    <property type="match status" value="2"/>
</dbReference>
<keyword evidence="5" id="KW-0788">Thiol protease</keyword>
<dbReference type="FunFam" id="3.90.70.10:FF:000023">
    <property type="entry name" value="Senescence-specific cysteine protease SAG39"/>
    <property type="match status" value="1"/>
</dbReference>
<evidence type="ECO:0000313" key="9">
    <source>
        <dbReference type="EMBL" id="KAK2971331.1"/>
    </source>
</evidence>
<dbReference type="Pfam" id="PF00112">
    <property type="entry name" value="Peptidase_C1"/>
    <property type="match status" value="2"/>
</dbReference>
<evidence type="ECO:0000259" key="7">
    <source>
        <dbReference type="SMART" id="SM00645"/>
    </source>
</evidence>
<evidence type="ECO:0000256" key="4">
    <source>
        <dbReference type="ARBA" id="ARBA00022801"/>
    </source>
</evidence>
<dbReference type="AlphaFoldDB" id="A0AA88QVE0"/>
<evidence type="ECO:0000259" key="8">
    <source>
        <dbReference type="SMART" id="SM00848"/>
    </source>
</evidence>
<comment type="caution">
    <text evidence="9">The sequence shown here is derived from an EMBL/GenBank/DDBJ whole genome shotgun (WGS) entry which is preliminary data.</text>
</comment>
<dbReference type="InterPro" id="IPR013201">
    <property type="entry name" value="Prot_inhib_I29"/>
</dbReference>
<dbReference type="SMART" id="SM00848">
    <property type="entry name" value="Inhibitor_I29"/>
    <property type="match status" value="2"/>
</dbReference>
<dbReference type="Proteomes" id="UP001187471">
    <property type="component" value="Unassembled WGS sequence"/>
</dbReference>
<comment type="similarity">
    <text evidence="1">Belongs to the peptidase C1 family.</text>
</comment>